<proteinExistence type="inferred from homology"/>
<keyword evidence="7" id="KW-1015">Disulfide bond</keyword>
<protein>
    <recommendedName>
        <fullName evidence="2 10">Dihydrolipoyl dehydrogenase</fullName>
        <ecNumber evidence="2 10">1.8.1.4</ecNumber>
    </recommendedName>
</protein>
<dbReference type="GO" id="GO:0006103">
    <property type="term" value="P:2-oxoglutarate metabolic process"/>
    <property type="evidence" value="ECO:0007669"/>
    <property type="project" value="TreeGrafter"/>
</dbReference>
<evidence type="ECO:0000256" key="7">
    <source>
        <dbReference type="ARBA" id="ARBA00023157"/>
    </source>
</evidence>
<dbReference type="InterPro" id="IPR050151">
    <property type="entry name" value="Class-I_Pyr_Nuc-Dis_Oxidored"/>
</dbReference>
<accession>A0A0M9AKV2</accession>
<dbReference type="InterPro" id="IPR016156">
    <property type="entry name" value="FAD/NAD-linked_Rdtase_dimer_sf"/>
</dbReference>
<feature type="domain" description="FAD/NAD(P)-binding" evidence="12">
    <location>
        <begin position="11"/>
        <end position="337"/>
    </location>
</feature>
<dbReference type="EMBL" id="LIUF01000002">
    <property type="protein sequence ID" value="KOX94117.1"/>
    <property type="molecule type" value="Genomic_DNA"/>
</dbReference>
<keyword evidence="3 10" id="KW-0285">Flavoprotein</keyword>
<dbReference type="GO" id="GO:0004148">
    <property type="term" value="F:dihydrolipoyl dehydrogenase (NADH) activity"/>
    <property type="evidence" value="ECO:0007669"/>
    <property type="project" value="UniProtKB-EC"/>
</dbReference>
<sequence length="477" mass="49795">MVVGDVTTSTDVLVIGAGPGGYAAAIRAAQLDLDVTLVEKEAYGGACLNRGCIPSKALINGSKLASKAGNSEELGIYADPTVALDEMMDWKDGVVDQLTSGIEQLCTAAGVNLLQGTAEFAAENKIRIVHQGEGQGSESLKFERCIIATGSRPVAIPGFDFDDEYIVSSAGALSLETVPDELAIVGAGYIGMELATVYSRLGSDVTVIEMLEQALPSYERDIASVVRQRAENLGVDFHFGYTADSWAASGDKAVLTAVPADEAADDSDVEITAEKILVAVGRRPVTDTLSIDAAGVETNSQGFIPTDSRCRTNKEHIFAVGDVAGEPMLAHKGSKEGEVAAEVIAGEPAAVDYQALPAAVFTEPEIGTVGLTTTQAANEGITPVTGKFQFQASGRALTANRTDGFVRIVAAKETERVIGAQIVGPEASELIAEIAAMIEMGAKLQDIGSTVHTHPTLSESVMEAAQNARGKAIHKRN</sequence>
<organism evidence="13 14">
    <name type="scientific">Haloarcula rubripromontorii</name>
    <dbReference type="NCBI Taxonomy" id="1705562"/>
    <lineage>
        <taxon>Archaea</taxon>
        <taxon>Methanobacteriati</taxon>
        <taxon>Methanobacteriota</taxon>
        <taxon>Stenosarchaea group</taxon>
        <taxon>Halobacteria</taxon>
        <taxon>Halobacteriales</taxon>
        <taxon>Haloarculaceae</taxon>
        <taxon>Haloarcula</taxon>
    </lineage>
</organism>
<evidence type="ECO:0000259" key="11">
    <source>
        <dbReference type="Pfam" id="PF02852"/>
    </source>
</evidence>
<evidence type="ECO:0000256" key="6">
    <source>
        <dbReference type="ARBA" id="ARBA00023027"/>
    </source>
</evidence>
<evidence type="ECO:0000256" key="4">
    <source>
        <dbReference type="ARBA" id="ARBA00022827"/>
    </source>
</evidence>
<evidence type="ECO:0000313" key="13">
    <source>
        <dbReference type="EMBL" id="KOX94117.1"/>
    </source>
</evidence>
<dbReference type="SUPFAM" id="SSF51905">
    <property type="entry name" value="FAD/NAD(P)-binding domain"/>
    <property type="match status" value="1"/>
</dbReference>
<dbReference type="FunFam" id="3.30.390.30:FF:000001">
    <property type="entry name" value="Dihydrolipoyl dehydrogenase"/>
    <property type="match status" value="1"/>
</dbReference>
<dbReference type="STRING" id="1705562.AMS69_09425"/>
<dbReference type="GO" id="GO:0050660">
    <property type="term" value="F:flavin adenine dinucleotide binding"/>
    <property type="evidence" value="ECO:0007669"/>
    <property type="project" value="InterPro"/>
</dbReference>
<reference evidence="13 14" key="1">
    <citation type="submission" date="2015-08" db="EMBL/GenBank/DDBJ databases">
        <title>Genomes of Isolates from Cabo Rojo, PR.</title>
        <authorList>
            <person name="Sanchez-Nieves R.L."/>
            <person name="Montalvo-Rodriguez R."/>
        </authorList>
    </citation>
    <scope>NUCLEOTIDE SEQUENCE [LARGE SCALE GENOMIC DNA]</scope>
    <source>
        <strain evidence="13 14">SL3</strain>
    </source>
</reference>
<dbReference type="RefSeq" id="WP_053967793.1">
    <property type="nucleotide sequence ID" value="NZ_LIUF01000002.1"/>
</dbReference>
<evidence type="ECO:0000256" key="2">
    <source>
        <dbReference type="ARBA" id="ARBA00012608"/>
    </source>
</evidence>
<dbReference type="PRINTS" id="PR00368">
    <property type="entry name" value="FADPNR"/>
</dbReference>
<dbReference type="PANTHER" id="PTHR22912:SF160">
    <property type="entry name" value="DIHYDROLIPOYL DEHYDROGENASE"/>
    <property type="match status" value="1"/>
</dbReference>
<evidence type="ECO:0000256" key="3">
    <source>
        <dbReference type="ARBA" id="ARBA00022630"/>
    </source>
</evidence>
<dbReference type="Pfam" id="PF07992">
    <property type="entry name" value="Pyr_redox_2"/>
    <property type="match status" value="1"/>
</dbReference>
<evidence type="ECO:0000313" key="14">
    <source>
        <dbReference type="Proteomes" id="UP000037729"/>
    </source>
</evidence>
<dbReference type="EC" id="1.8.1.4" evidence="2 10"/>
<dbReference type="Gene3D" id="3.30.390.30">
    <property type="match status" value="1"/>
</dbReference>
<feature type="domain" description="Pyridine nucleotide-disulphide oxidoreductase dimerisation" evidence="11">
    <location>
        <begin position="357"/>
        <end position="465"/>
    </location>
</feature>
<keyword evidence="8 10" id="KW-0676">Redox-active center</keyword>
<dbReference type="PANTHER" id="PTHR22912">
    <property type="entry name" value="DISULFIDE OXIDOREDUCTASE"/>
    <property type="match status" value="1"/>
</dbReference>
<comment type="miscellaneous">
    <text evidence="10">The active site is a redox-active disulfide bond.</text>
</comment>
<comment type="caution">
    <text evidence="13">The sequence shown here is derived from an EMBL/GenBank/DDBJ whole genome shotgun (WGS) entry which is preliminary data.</text>
</comment>
<dbReference type="PROSITE" id="PS00076">
    <property type="entry name" value="PYRIDINE_REDOX_1"/>
    <property type="match status" value="1"/>
</dbReference>
<dbReference type="Gene3D" id="3.50.50.60">
    <property type="entry name" value="FAD/NAD(P)-binding domain"/>
    <property type="match status" value="2"/>
</dbReference>
<dbReference type="InterPro" id="IPR023753">
    <property type="entry name" value="FAD/NAD-binding_dom"/>
</dbReference>
<dbReference type="AlphaFoldDB" id="A0A0M9AKV2"/>
<name>A0A0M9AKV2_9EURY</name>
<keyword evidence="4 10" id="KW-0274">FAD</keyword>
<evidence type="ECO:0000256" key="1">
    <source>
        <dbReference type="ARBA" id="ARBA00007532"/>
    </source>
</evidence>
<keyword evidence="14" id="KW-1185">Reference proteome</keyword>
<dbReference type="InterPro" id="IPR001100">
    <property type="entry name" value="Pyr_nuc-diS_OxRdtase"/>
</dbReference>
<comment type="catalytic activity">
    <reaction evidence="9 10">
        <text>N(6)-[(R)-dihydrolipoyl]-L-lysyl-[protein] + NAD(+) = N(6)-[(R)-lipoyl]-L-lysyl-[protein] + NADH + H(+)</text>
        <dbReference type="Rhea" id="RHEA:15045"/>
        <dbReference type="Rhea" id="RHEA-COMP:10474"/>
        <dbReference type="Rhea" id="RHEA-COMP:10475"/>
        <dbReference type="ChEBI" id="CHEBI:15378"/>
        <dbReference type="ChEBI" id="CHEBI:57540"/>
        <dbReference type="ChEBI" id="CHEBI:57945"/>
        <dbReference type="ChEBI" id="CHEBI:83099"/>
        <dbReference type="ChEBI" id="CHEBI:83100"/>
        <dbReference type="EC" id="1.8.1.4"/>
    </reaction>
</comment>
<evidence type="ECO:0000256" key="5">
    <source>
        <dbReference type="ARBA" id="ARBA00023002"/>
    </source>
</evidence>
<dbReference type="InterPro" id="IPR012999">
    <property type="entry name" value="Pyr_OxRdtase_I_AS"/>
</dbReference>
<dbReference type="InterPro" id="IPR036188">
    <property type="entry name" value="FAD/NAD-bd_sf"/>
</dbReference>
<evidence type="ECO:0000256" key="10">
    <source>
        <dbReference type="RuleBase" id="RU003692"/>
    </source>
</evidence>
<dbReference type="Pfam" id="PF02852">
    <property type="entry name" value="Pyr_redox_dim"/>
    <property type="match status" value="1"/>
</dbReference>
<dbReference type="PATRIC" id="fig|1705562.3.peg.2984"/>
<dbReference type="OrthoDB" id="27922at2157"/>
<dbReference type="PIRSF" id="PIRSF000350">
    <property type="entry name" value="Mercury_reductase_MerA"/>
    <property type="match status" value="1"/>
</dbReference>
<dbReference type="InterPro" id="IPR004099">
    <property type="entry name" value="Pyr_nucl-diS_OxRdtase_dimer"/>
</dbReference>
<gene>
    <name evidence="13" type="ORF">AMS69_09425</name>
</gene>
<dbReference type="NCBIfam" id="TIGR01350">
    <property type="entry name" value="lipoamide_DH"/>
    <property type="match status" value="1"/>
</dbReference>
<dbReference type="Proteomes" id="UP000037729">
    <property type="component" value="Unassembled WGS sequence"/>
</dbReference>
<dbReference type="PRINTS" id="PR00411">
    <property type="entry name" value="PNDRDTASEI"/>
</dbReference>
<dbReference type="InterPro" id="IPR006258">
    <property type="entry name" value="Lipoamide_DH"/>
</dbReference>
<evidence type="ECO:0000259" key="12">
    <source>
        <dbReference type="Pfam" id="PF07992"/>
    </source>
</evidence>
<evidence type="ECO:0000256" key="8">
    <source>
        <dbReference type="ARBA" id="ARBA00023284"/>
    </source>
</evidence>
<keyword evidence="5 10" id="KW-0560">Oxidoreductase</keyword>
<comment type="similarity">
    <text evidence="1 10">Belongs to the class-I pyridine nucleotide-disulfide oxidoreductase family.</text>
</comment>
<dbReference type="SUPFAM" id="SSF55424">
    <property type="entry name" value="FAD/NAD-linked reductases, dimerisation (C-terminal) domain"/>
    <property type="match status" value="1"/>
</dbReference>
<comment type="cofactor">
    <cofactor evidence="10">
        <name>FAD</name>
        <dbReference type="ChEBI" id="CHEBI:57692"/>
    </cofactor>
    <text evidence="10">Binds 1 FAD per subunit.</text>
</comment>
<keyword evidence="6 10" id="KW-0520">NAD</keyword>
<evidence type="ECO:0000256" key="9">
    <source>
        <dbReference type="ARBA" id="ARBA00049187"/>
    </source>
</evidence>